<evidence type="ECO:0008006" key="4">
    <source>
        <dbReference type="Google" id="ProtNLM"/>
    </source>
</evidence>
<sequence length="276" mass="32360">MRSLLALVCCFAFTGAFSQYYFNDIVSTNLSNEQYRLLRAGKVKKIIANSYEADNTLTPGFALEEEISLDGKRIVLTTATSPGKPSVTNRFYELSKLKRTQSTLNNIDNKTEYFYNEKGQVQRIVFTTTDTVLKSSLVEAHEWRYGADGQPASMLKIKNRTDTTLIDLVKDEQGLIIEEKWKRKNRTIENYYYYYNDAKQLTDIVRFNTRLKKLLPDYQYEYDDKGRVSQMTQVAMNTANYFIWHYTYNEKGLKQKEVGYDRQKNLVGRIEYVYEF</sequence>
<comment type="caution">
    <text evidence="2">The sequence shown here is derived from an EMBL/GenBank/DDBJ whole genome shotgun (WGS) entry which is preliminary data.</text>
</comment>
<evidence type="ECO:0000313" key="3">
    <source>
        <dbReference type="Proteomes" id="UP000753802"/>
    </source>
</evidence>
<evidence type="ECO:0000256" key="1">
    <source>
        <dbReference type="SAM" id="SignalP"/>
    </source>
</evidence>
<name>A0ABW9ZWA8_9BACT</name>
<dbReference type="RefSeq" id="WP_161817824.1">
    <property type="nucleotide sequence ID" value="NZ_JAACJS010000011.1"/>
</dbReference>
<evidence type="ECO:0000313" key="2">
    <source>
        <dbReference type="EMBL" id="NCI49508.1"/>
    </source>
</evidence>
<dbReference type="EMBL" id="JAACJS010000011">
    <property type="protein sequence ID" value="NCI49508.1"/>
    <property type="molecule type" value="Genomic_DNA"/>
</dbReference>
<gene>
    <name evidence="2" type="ORF">GWC95_06210</name>
</gene>
<keyword evidence="1" id="KW-0732">Signal</keyword>
<feature type="chain" id="PRO_5046993270" description="YD repeat-containing protein" evidence="1">
    <location>
        <begin position="19"/>
        <end position="276"/>
    </location>
</feature>
<organism evidence="2 3">
    <name type="scientific">Sediminibacterium roseum</name>
    <dbReference type="NCBI Taxonomy" id="1978412"/>
    <lineage>
        <taxon>Bacteria</taxon>
        <taxon>Pseudomonadati</taxon>
        <taxon>Bacteroidota</taxon>
        <taxon>Chitinophagia</taxon>
        <taxon>Chitinophagales</taxon>
        <taxon>Chitinophagaceae</taxon>
        <taxon>Sediminibacterium</taxon>
    </lineage>
</organism>
<feature type="signal peptide" evidence="1">
    <location>
        <begin position="1"/>
        <end position="18"/>
    </location>
</feature>
<accession>A0ABW9ZWA8</accession>
<dbReference type="Proteomes" id="UP000753802">
    <property type="component" value="Unassembled WGS sequence"/>
</dbReference>
<dbReference type="Gene3D" id="2.180.10.10">
    <property type="entry name" value="RHS repeat-associated core"/>
    <property type="match status" value="1"/>
</dbReference>
<proteinExistence type="predicted"/>
<keyword evidence="3" id="KW-1185">Reference proteome</keyword>
<protein>
    <recommendedName>
        <fullName evidence="4">YD repeat-containing protein</fullName>
    </recommendedName>
</protein>
<reference evidence="2 3" key="1">
    <citation type="submission" date="2020-01" db="EMBL/GenBank/DDBJ databases">
        <title>Genome analysis.</title>
        <authorList>
            <person name="Wu S."/>
            <person name="Wang G."/>
        </authorList>
    </citation>
    <scope>NUCLEOTIDE SEQUENCE [LARGE SCALE GENOMIC DNA]</scope>
    <source>
        <strain evidence="2 3">SYL130</strain>
    </source>
</reference>